<dbReference type="InterPro" id="IPR001753">
    <property type="entry name" value="Enoyl-CoA_hydra/iso"/>
</dbReference>
<proteinExistence type="inferred from homology"/>
<dbReference type="Gene3D" id="3.90.226.10">
    <property type="entry name" value="2-enoyl-CoA Hydratase, Chain A, domain 1"/>
    <property type="match status" value="1"/>
</dbReference>
<dbReference type="CDD" id="cd06558">
    <property type="entry name" value="crotonase-like"/>
    <property type="match status" value="1"/>
</dbReference>
<dbReference type="PANTHER" id="PTHR11941">
    <property type="entry name" value="ENOYL-COA HYDRATASE-RELATED"/>
    <property type="match status" value="1"/>
</dbReference>
<evidence type="ECO:0000256" key="1">
    <source>
        <dbReference type="ARBA" id="ARBA00005254"/>
    </source>
</evidence>
<dbReference type="AlphaFoldDB" id="A0A5K7Z6K4"/>
<name>A0A5K7Z6K4_9BACT</name>
<evidence type="ECO:0000313" key="3">
    <source>
        <dbReference type="EMBL" id="BBO75513.1"/>
    </source>
</evidence>
<comment type="similarity">
    <text evidence="1 2">Belongs to the enoyl-CoA hydratase/isomerase family.</text>
</comment>
<gene>
    <name evidence="3" type="ORF">DSCW_29300</name>
</gene>
<evidence type="ECO:0000313" key="4">
    <source>
        <dbReference type="Proteomes" id="UP000427769"/>
    </source>
</evidence>
<dbReference type="GO" id="GO:0006635">
    <property type="term" value="P:fatty acid beta-oxidation"/>
    <property type="evidence" value="ECO:0007669"/>
    <property type="project" value="TreeGrafter"/>
</dbReference>
<dbReference type="Pfam" id="PF00378">
    <property type="entry name" value="ECH_1"/>
    <property type="match status" value="1"/>
</dbReference>
<dbReference type="GO" id="GO:0003824">
    <property type="term" value="F:catalytic activity"/>
    <property type="evidence" value="ECO:0007669"/>
    <property type="project" value="InterPro"/>
</dbReference>
<dbReference type="InterPro" id="IPR018376">
    <property type="entry name" value="Enoyl-CoA_hyd/isom_CS"/>
</dbReference>
<dbReference type="PROSITE" id="PS00166">
    <property type="entry name" value="ENOYL_COA_HYDRATASE"/>
    <property type="match status" value="1"/>
</dbReference>
<accession>A0A5K7Z6K4</accession>
<dbReference type="EMBL" id="AP021875">
    <property type="protein sequence ID" value="BBO75513.1"/>
    <property type="molecule type" value="Genomic_DNA"/>
</dbReference>
<keyword evidence="4" id="KW-1185">Reference proteome</keyword>
<dbReference type="SUPFAM" id="SSF52096">
    <property type="entry name" value="ClpP/crotonase"/>
    <property type="match status" value="1"/>
</dbReference>
<protein>
    <submittedName>
        <fullName evidence="3">3-hydroxybutyryl-CoA dehydratase</fullName>
    </submittedName>
</protein>
<organism evidence="3 4">
    <name type="scientific">Desulfosarcina widdelii</name>
    <dbReference type="NCBI Taxonomy" id="947919"/>
    <lineage>
        <taxon>Bacteria</taxon>
        <taxon>Pseudomonadati</taxon>
        <taxon>Thermodesulfobacteriota</taxon>
        <taxon>Desulfobacteria</taxon>
        <taxon>Desulfobacterales</taxon>
        <taxon>Desulfosarcinaceae</taxon>
        <taxon>Desulfosarcina</taxon>
    </lineage>
</organism>
<sequence length="278" mass="29401">MRSEGVFLERRGALAVMVLRRPGRLNACNREMFVQLEAAARNLAEGPLPRAVIVTGEGSDAFCAGFDVNPDNPMVAEMAQALEKGDHRPIENAIAAIRKAVDRLVALPVPIIAAVNGKAFGGGAELAVRCDMRIMDPAAVICFSEVRLGLMPDWGGGATLTHLIGSAAAADLILTARRVGAHEALQLGLVNRVSAPGKAVDEAFELAEAIMVNGPRAVQSALKVIRAGRNLSLEATLDLERMIAVDLIASGECLQGIGAFLDGKEPDFPNLPEKRVLE</sequence>
<dbReference type="RefSeq" id="WP_155304426.1">
    <property type="nucleotide sequence ID" value="NZ_AP021875.1"/>
</dbReference>
<reference evidence="3 4" key="1">
    <citation type="submission" date="2019-11" db="EMBL/GenBank/DDBJ databases">
        <title>Comparative genomics of hydrocarbon-degrading Desulfosarcina strains.</title>
        <authorList>
            <person name="Watanabe M."/>
            <person name="Kojima H."/>
            <person name="Fukui M."/>
        </authorList>
    </citation>
    <scope>NUCLEOTIDE SEQUENCE [LARGE SCALE GENOMIC DNA]</scope>
    <source>
        <strain evidence="3 4">PP31</strain>
    </source>
</reference>
<dbReference type="PANTHER" id="PTHR11941:SF54">
    <property type="entry name" value="ENOYL-COA HYDRATASE, MITOCHONDRIAL"/>
    <property type="match status" value="1"/>
</dbReference>
<dbReference type="KEGG" id="dwd:DSCW_29300"/>
<dbReference type="InterPro" id="IPR029045">
    <property type="entry name" value="ClpP/crotonase-like_dom_sf"/>
</dbReference>
<dbReference type="Proteomes" id="UP000427769">
    <property type="component" value="Chromosome"/>
</dbReference>
<evidence type="ECO:0000256" key="2">
    <source>
        <dbReference type="RuleBase" id="RU003707"/>
    </source>
</evidence>
<dbReference type="OrthoDB" id="9777711at2"/>